<evidence type="ECO:0000256" key="1">
    <source>
        <dbReference type="SAM" id="Phobius"/>
    </source>
</evidence>
<sequence>MDPITGSEISQDLRTAREAHGWSLHQVAERLHITEVQVKGLEEGNYAALPGAAFARGFLKNYARLLELNPEPLLKTYDASNEGSGLHPSENVLPNCEGPLLDYSRRMLVFSGLTMIAVIVAVWWFWSQQRAQGLPATAASPTTAVKHPAAFAPVVSAAPRISPAILAPRAVTQASVVVAVGQSAVPVAVTQFATAAVGPGLVFQFSADCWVQVKDASGKTLLAVLGQRGKVLRVDSGTPPYHVLVGKASAVVIRYNGKLAPLPANALGVARLQIGTAPTISTPVSGAHVMAATHSQVPSSALPIASVVSSPAAVPSTAAVSSEASHAP</sequence>
<keyword evidence="1" id="KW-0812">Transmembrane</keyword>
<dbReference type="RefSeq" id="WP_198659821.1">
    <property type="nucleotide sequence ID" value="NZ_CP059488.1"/>
</dbReference>
<feature type="transmembrane region" description="Helical" evidence="1">
    <location>
        <begin position="107"/>
        <end position="126"/>
    </location>
</feature>
<dbReference type="InterPro" id="IPR001387">
    <property type="entry name" value="Cro/C1-type_HTH"/>
</dbReference>
<name>A0A7T4WBB5_9PROT</name>
<dbReference type="GO" id="GO:0003677">
    <property type="term" value="F:DNA binding"/>
    <property type="evidence" value="ECO:0007669"/>
    <property type="project" value="InterPro"/>
</dbReference>
<protein>
    <submittedName>
        <fullName evidence="3">Helix-turn-helix domain-containing protein</fullName>
    </submittedName>
</protein>
<evidence type="ECO:0000259" key="2">
    <source>
        <dbReference type="PROSITE" id="PS50943"/>
    </source>
</evidence>
<reference evidence="3 4" key="1">
    <citation type="submission" date="2020-07" db="EMBL/GenBank/DDBJ databases">
        <title>Complete genome sequence analysis of Acidithiobacillus ferrivorans XJFY6S-08 reveals extreme environmental adaptation to alpine acid mine drainage.</title>
        <authorList>
            <person name="Yan L."/>
            <person name="Ni Y."/>
        </authorList>
    </citation>
    <scope>NUCLEOTIDE SEQUENCE [LARGE SCALE GENOMIC DNA]</scope>
    <source>
        <strain evidence="3 4">XJFY6S-08</strain>
    </source>
</reference>
<proteinExistence type="predicted"/>
<feature type="domain" description="HTH cro/C1-type" evidence="2">
    <location>
        <begin position="13"/>
        <end position="73"/>
    </location>
</feature>
<dbReference type="Gene3D" id="1.10.260.40">
    <property type="entry name" value="lambda repressor-like DNA-binding domains"/>
    <property type="match status" value="1"/>
</dbReference>
<dbReference type="SMART" id="SM00530">
    <property type="entry name" value="HTH_XRE"/>
    <property type="match status" value="1"/>
</dbReference>
<dbReference type="Proteomes" id="UP000595420">
    <property type="component" value="Chromosome"/>
</dbReference>
<organism evidence="3 4">
    <name type="scientific">Acidithiobacillus ferrivorans</name>
    <dbReference type="NCBI Taxonomy" id="160808"/>
    <lineage>
        <taxon>Bacteria</taxon>
        <taxon>Pseudomonadati</taxon>
        <taxon>Pseudomonadota</taxon>
        <taxon>Acidithiobacillia</taxon>
        <taxon>Acidithiobacillales</taxon>
        <taxon>Acidithiobacillaceae</taxon>
        <taxon>Acidithiobacillus</taxon>
    </lineage>
</organism>
<dbReference type="PROSITE" id="PS50943">
    <property type="entry name" value="HTH_CROC1"/>
    <property type="match status" value="1"/>
</dbReference>
<dbReference type="EMBL" id="CP059488">
    <property type="protein sequence ID" value="QQD71474.1"/>
    <property type="molecule type" value="Genomic_DNA"/>
</dbReference>
<dbReference type="SUPFAM" id="SSF47413">
    <property type="entry name" value="lambda repressor-like DNA-binding domains"/>
    <property type="match status" value="1"/>
</dbReference>
<evidence type="ECO:0000313" key="4">
    <source>
        <dbReference type="Proteomes" id="UP000595420"/>
    </source>
</evidence>
<dbReference type="AlphaFoldDB" id="A0A7T4WBB5"/>
<keyword evidence="1" id="KW-0472">Membrane</keyword>
<dbReference type="Pfam" id="PF13464">
    <property type="entry name" value="RodZ_C"/>
    <property type="match status" value="1"/>
</dbReference>
<dbReference type="CDD" id="cd00093">
    <property type="entry name" value="HTH_XRE"/>
    <property type="match status" value="1"/>
</dbReference>
<dbReference type="InterPro" id="IPR010982">
    <property type="entry name" value="Lambda_DNA-bd_dom_sf"/>
</dbReference>
<dbReference type="PANTHER" id="PTHR34475">
    <property type="match status" value="1"/>
</dbReference>
<accession>A0A7T4WBB5</accession>
<dbReference type="InterPro" id="IPR025194">
    <property type="entry name" value="RodZ-like_C"/>
</dbReference>
<gene>
    <name evidence="3" type="ORF">H2515_08235</name>
</gene>
<dbReference type="Pfam" id="PF13413">
    <property type="entry name" value="HTH_25"/>
    <property type="match status" value="1"/>
</dbReference>
<evidence type="ECO:0000313" key="3">
    <source>
        <dbReference type="EMBL" id="QQD71474.1"/>
    </source>
</evidence>
<keyword evidence="1" id="KW-1133">Transmembrane helix</keyword>
<dbReference type="InterPro" id="IPR050400">
    <property type="entry name" value="Bact_Cytoskel_RodZ"/>
</dbReference>
<dbReference type="PANTHER" id="PTHR34475:SF1">
    <property type="entry name" value="CYTOSKELETON PROTEIN RODZ"/>
    <property type="match status" value="1"/>
</dbReference>